<proteinExistence type="predicted"/>
<feature type="compositionally biased region" description="Low complexity" evidence="1">
    <location>
        <begin position="128"/>
        <end position="141"/>
    </location>
</feature>
<evidence type="ECO:0000256" key="1">
    <source>
        <dbReference type="SAM" id="MobiDB-lite"/>
    </source>
</evidence>
<name>A0A9E7J7F1_9CAUD</name>
<evidence type="ECO:0000313" key="3">
    <source>
        <dbReference type="Proteomes" id="UP001056780"/>
    </source>
</evidence>
<dbReference type="EMBL" id="ON392159">
    <property type="protein sequence ID" value="URC17677.1"/>
    <property type="molecule type" value="Genomic_DNA"/>
</dbReference>
<evidence type="ECO:0000313" key="2">
    <source>
        <dbReference type="EMBL" id="URC17677.1"/>
    </source>
</evidence>
<organism evidence="2 3">
    <name type="scientific">Gordonia phage Tardus</name>
    <dbReference type="NCBI Taxonomy" id="2939734"/>
    <lineage>
        <taxon>Viruses</taxon>
        <taxon>Duplodnaviria</taxon>
        <taxon>Heunggongvirae</taxon>
        <taxon>Uroviricota</taxon>
        <taxon>Caudoviricetes</taxon>
        <taxon>Stackebrandtviridae</taxon>
        <taxon>Schenleyvirinae</taxon>
        <taxon>Zitchvirus</taxon>
        <taxon>Zitchvirus tardus</taxon>
    </lineage>
</organism>
<protein>
    <submittedName>
        <fullName evidence="2">Uncharacterized protein</fullName>
    </submittedName>
</protein>
<accession>A0A9E7J7F1</accession>
<keyword evidence="3" id="KW-1185">Reference proteome</keyword>
<reference evidence="2" key="1">
    <citation type="submission" date="2022-04" db="EMBL/GenBank/DDBJ databases">
        <authorList>
            <person name="Abdalla N.M."/>
            <person name="Alvarado-Fernandez V.M."/>
            <person name="Barnhill K."/>
            <person name="Biggs A."/>
            <person name="Bland J."/>
            <person name="Coleman C."/>
            <person name="Fakhre D."/>
            <person name="Finocchiaro A."/>
            <person name="Haymond A.J."/>
            <person name="Helton K.M."/>
            <person name="Horne M.E."/>
            <person name="Franco V."/>
            <person name="Iqbal M."/>
            <person name="Kanchibhatta A."/>
            <person name="Knight J."/>
            <person name="Merkher A."/>
            <person name="Nguyen K.P."/>
            <person name="Otero L."/>
            <person name="Patel J."/>
            <person name="Patel S."/>
            <person name="Rainey E."/>
            <person name="Rayala P."/>
            <person name="Ruiz-Houston K.M."/>
            <person name="Sciacchitano A.R."/>
            <person name="Satardekar A."/>
            <person name="Shaikh S.M."/>
            <person name="Stewart E."/>
            <person name="Terron-Osorio A.E."/>
            <person name="Turrell T.C."/>
            <person name="Weitz R.C."/>
            <person name="Pollenz R.S."/>
            <person name="Garlena R.A."/>
            <person name="Russell D.A."/>
            <person name="Jacobs-Sera D."/>
            <person name="Hatfull G.F."/>
        </authorList>
    </citation>
    <scope>NUCLEOTIDE SEQUENCE</scope>
</reference>
<gene>
    <name evidence="2" type="primary">62</name>
    <name evidence="2" type="ORF">SEA_TARDUS_62</name>
</gene>
<feature type="region of interest" description="Disordered" evidence="1">
    <location>
        <begin position="119"/>
        <end position="141"/>
    </location>
</feature>
<sequence>MRSQQVCPQCDTYVTVPAIDALVCPGCGAVNAVIDGVLTKPTDAYLDVLLCRPDVRRIIEQASAIRQALFGGQFTLADPTSLLEPQSFPTLAAAISKANTAPWTVTAWIVIDPSGHIAAHRTPRKDQPALTTPDADAAAPS</sequence>
<dbReference type="Proteomes" id="UP001056780">
    <property type="component" value="Segment"/>
</dbReference>